<gene>
    <name evidence="1" type="ORF">IAB38_02975</name>
</gene>
<name>A0A9D1DU08_9FIRM</name>
<dbReference type="AlphaFoldDB" id="A0A9D1DU08"/>
<reference evidence="1" key="2">
    <citation type="journal article" date="2021" name="PeerJ">
        <title>Extensive microbial diversity within the chicken gut microbiome revealed by metagenomics and culture.</title>
        <authorList>
            <person name="Gilroy R."/>
            <person name="Ravi A."/>
            <person name="Getino M."/>
            <person name="Pursley I."/>
            <person name="Horton D.L."/>
            <person name="Alikhan N.F."/>
            <person name="Baker D."/>
            <person name="Gharbi K."/>
            <person name="Hall N."/>
            <person name="Watson M."/>
            <person name="Adriaenssens E.M."/>
            <person name="Foster-Nyarko E."/>
            <person name="Jarju S."/>
            <person name="Secka A."/>
            <person name="Antonio M."/>
            <person name="Oren A."/>
            <person name="Chaudhuri R.R."/>
            <person name="La Ragione R."/>
            <person name="Hildebrand F."/>
            <person name="Pallen M.J."/>
        </authorList>
    </citation>
    <scope>NUCLEOTIDE SEQUENCE</scope>
    <source>
        <strain evidence="1">CHK184-20233</strain>
    </source>
</reference>
<dbReference type="PROSITE" id="PS51257">
    <property type="entry name" value="PROKAR_LIPOPROTEIN"/>
    <property type="match status" value="1"/>
</dbReference>
<dbReference type="Gene3D" id="3.30.1830.10">
    <property type="entry name" value="YehR-like"/>
    <property type="match status" value="1"/>
</dbReference>
<sequence length="152" mass="16947">MVRGVKLFGILAVSVLLITGCGNSEKTLTCTNSEEDSGLKMSQEITMTFKDDKINYLKMSIDNEATDDTIIDNWDMFASMMESQFEESDEDGVKLSTDNDSTNHIYNVSLEIDLEKASEDALKEYNLDGITDANATYEDTKKEAEDSGYTCK</sequence>
<evidence type="ECO:0000313" key="2">
    <source>
        <dbReference type="Proteomes" id="UP000824232"/>
    </source>
</evidence>
<accession>A0A9D1DU08</accession>
<reference evidence="1" key="1">
    <citation type="submission" date="2020-10" db="EMBL/GenBank/DDBJ databases">
        <authorList>
            <person name="Gilroy R."/>
        </authorList>
    </citation>
    <scope>NUCLEOTIDE SEQUENCE</scope>
    <source>
        <strain evidence="1">CHK184-20233</strain>
    </source>
</reference>
<evidence type="ECO:0000313" key="1">
    <source>
        <dbReference type="EMBL" id="HIR58991.1"/>
    </source>
</evidence>
<dbReference type="Proteomes" id="UP000824232">
    <property type="component" value="Unassembled WGS sequence"/>
</dbReference>
<dbReference type="InterPro" id="IPR036699">
    <property type="entry name" value="YehR-like_sf"/>
</dbReference>
<dbReference type="EMBL" id="DVHC01000030">
    <property type="protein sequence ID" value="HIR58991.1"/>
    <property type="molecule type" value="Genomic_DNA"/>
</dbReference>
<organism evidence="1 2">
    <name type="scientific">Candidatus Onthousia excrementipullorum</name>
    <dbReference type="NCBI Taxonomy" id="2840884"/>
    <lineage>
        <taxon>Bacteria</taxon>
        <taxon>Bacillati</taxon>
        <taxon>Bacillota</taxon>
        <taxon>Bacilli</taxon>
        <taxon>Candidatus Onthousia</taxon>
    </lineage>
</organism>
<protein>
    <recommendedName>
        <fullName evidence="3">DUF1307 domain-containing protein</fullName>
    </recommendedName>
</protein>
<dbReference type="SUPFAM" id="SSF160704">
    <property type="entry name" value="YehR-like"/>
    <property type="match status" value="1"/>
</dbReference>
<proteinExistence type="predicted"/>
<evidence type="ECO:0008006" key="3">
    <source>
        <dbReference type="Google" id="ProtNLM"/>
    </source>
</evidence>
<comment type="caution">
    <text evidence="1">The sequence shown here is derived from an EMBL/GenBank/DDBJ whole genome shotgun (WGS) entry which is preliminary data.</text>
</comment>